<dbReference type="EMBL" id="CATOUU010000916">
    <property type="protein sequence ID" value="CAI9959232.1"/>
    <property type="molecule type" value="Genomic_DNA"/>
</dbReference>
<evidence type="ECO:0000256" key="2">
    <source>
        <dbReference type="SAM" id="Phobius"/>
    </source>
</evidence>
<keyword evidence="2" id="KW-0472">Membrane</keyword>
<feature type="transmembrane region" description="Helical" evidence="2">
    <location>
        <begin position="99"/>
        <end position="118"/>
    </location>
</feature>
<gene>
    <name evidence="4" type="ORF">HINF_LOCUS32698</name>
    <name evidence="3" type="ORF">HINF_LOCUS46877</name>
</gene>
<evidence type="ECO:0000256" key="1">
    <source>
        <dbReference type="ARBA" id="ARBA00022448"/>
    </source>
</evidence>
<feature type="transmembrane region" description="Helical" evidence="2">
    <location>
        <begin position="66"/>
        <end position="90"/>
    </location>
</feature>
<keyword evidence="2" id="KW-0812">Transmembrane</keyword>
<dbReference type="PANTHER" id="PTHR36838">
    <property type="entry name" value="AUXIN EFFLUX CARRIER FAMILY PROTEIN"/>
    <property type="match status" value="1"/>
</dbReference>
<reference evidence="4 5" key="2">
    <citation type="submission" date="2024-07" db="EMBL/GenBank/DDBJ databases">
        <authorList>
            <person name="Akdeniz Z."/>
        </authorList>
    </citation>
    <scope>NUCLEOTIDE SEQUENCE [LARGE SCALE GENOMIC DNA]</scope>
</reference>
<keyword evidence="2" id="KW-1133">Transmembrane helix</keyword>
<feature type="transmembrane region" description="Helical" evidence="2">
    <location>
        <begin position="248"/>
        <end position="269"/>
    </location>
</feature>
<feature type="transmembrane region" description="Helical" evidence="2">
    <location>
        <begin position="170"/>
        <end position="189"/>
    </location>
</feature>
<feature type="transmembrane region" description="Helical" evidence="2">
    <location>
        <begin position="209"/>
        <end position="227"/>
    </location>
</feature>
<name>A0AA86UP45_9EUKA</name>
<evidence type="ECO:0000313" key="4">
    <source>
        <dbReference type="EMBL" id="CAL6029821.1"/>
    </source>
</evidence>
<protein>
    <submittedName>
        <fullName evidence="3">Membrane transport family protein</fullName>
    </submittedName>
    <submittedName>
        <fullName evidence="4">Membrane_transport family protein</fullName>
    </submittedName>
</protein>
<reference evidence="3" key="1">
    <citation type="submission" date="2023-06" db="EMBL/GenBank/DDBJ databases">
        <authorList>
            <person name="Kurt Z."/>
        </authorList>
    </citation>
    <scope>NUCLEOTIDE SEQUENCE</scope>
</reference>
<dbReference type="AlphaFoldDB" id="A0AA86UP45"/>
<keyword evidence="5" id="KW-1185">Reference proteome</keyword>
<feature type="transmembrane region" description="Helical" evidence="2">
    <location>
        <begin position="314"/>
        <end position="336"/>
    </location>
</feature>
<evidence type="ECO:0000313" key="3">
    <source>
        <dbReference type="EMBL" id="CAI9959232.1"/>
    </source>
</evidence>
<proteinExistence type="predicted"/>
<dbReference type="EMBL" id="CAXDID020000112">
    <property type="protein sequence ID" value="CAL6029821.1"/>
    <property type="molecule type" value="Genomic_DNA"/>
</dbReference>
<keyword evidence="1" id="KW-0813">Transport</keyword>
<feature type="transmembrane region" description="Helical" evidence="2">
    <location>
        <begin position="7"/>
        <end position="31"/>
    </location>
</feature>
<comment type="caution">
    <text evidence="3">The sequence shown here is derived from an EMBL/GenBank/DDBJ whole genome shotgun (WGS) entry which is preliminary data.</text>
</comment>
<feature type="transmembrane region" description="Helical" evidence="2">
    <location>
        <begin position="130"/>
        <end position="149"/>
    </location>
</feature>
<evidence type="ECO:0000313" key="5">
    <source>
        <dbReference type="Proteomes" id="UP001642409"/>
    </source>
</evidence>
<organism evidence="3">
    <name type="scientific">Hexamita inflata</name>
    <dbReference type="NCBI Taxonomy" id="28002"/>
    <lineage>
        <taxon>Eukaryota</taxon>
        <taxon>Metamonada</taxon>
        <taxon>Diplomonadida</taxon>
        <taxon>Hexamitidae</taxon>
        <taxon>Hexamitinae</taxon>
        <taxon>Hexamita</taxon>
    </lineage>
</organism>
<dbReference type="PANTHER" id="PTHR36838:SF3">
    <property type="entry name" value="TRANSPORTER AUXIN EFFLUX CARRIER EC FAMILY"/>
    <property type="match status" value="1"/>
</dbReference>
<accession>A0AA86UP45</accession>
<sequence length="338" mass="38479">MNVLNQYLQVINSVFPCIVLMFIGFLSIYIIGSDNYQHITSISQNIAIPVRTIYILGTNPFVLDDLKIICSLFLTQFIGAVIIIPFLFIFKVQQKLKTFAAVLSVIQINNCITGIPFYSGIYSSILPKYGYMQILVNFGICLPIINTCFEYPEQQNKLTQIICQQILKTVKHPQIIAIVLGIAFNLAYYGFHSPKLLFLEKFSNSCGALIPPFGLISIGMLAHQKFVEKQNIKQELVMYSKKTYKSKIINIIVLQLMRHCALPVVLISLCKGFKIKKQEIVEISVSIYTQPCQIISYTMCNKYNKLSEVAVFDLVFGTMTVLTITPILQFICYLLWRE</sequence>
<dbReference type="Proteomes" id="UP001642409">
    <property type="component" value="Unassembled WGS sequence"/>
</dbReference>